<dbReference type="EMBL" id="JAUEPU010000019">
    <property type="protein sequence ID" value="KAK0495010.1"/>
    <property type="molecule type" value="Genomic_DNA"/>
</dbReference>
<sequence>MFQVPYKIPDFFEECLHRSFNEMQFALKTLAILAATVGMANAICPGFNFGIADLGGGPPGSWRVYDDSCNTALTVITDNPCTQGSFSCSPSPIKFTGLHLNGKNYACRADSRSGSCHGHKIQVCCRNDGN</sequence>
<keyword evidence="2" id="KW-1185">Reference proteome</keyword>
<protein>
    <submittedName>
        <fullName evidence="1">Uncharacterized protein</fullName>
    </submittedName>
</protein>
<gene>
    <name evidence="1" type="ORF">EDD18DRAFT_290651</name>
</gene>
<evidence type="ECO:0000313" key="2">
    <source>
        <dbReference type="Proteomes" id="UP001175228"/>
    </source>
</evidence>
<comment type="caution">
    <text evidence="1">The sequence shown here is derived from an EMBL/GenBank/DDBJ whole genome shotgun (WGS) entry which is preliminary data.</text>
</comment>
<proteinExistence type="predicted"/>
<accession>A0AA39Q2P1</accession>
<evidence type="ECO:0000313" key="1">
    <source>
        <dbReference type="EMBL" id="KAK0495010.1"/>
    </source>
</evidence>
<organism evidence="1 2">
    <name type="scientific">Armillaria luteobubalina</name>
    <dbReference type="NCBI Taxonomy" id="153913"/>
    <lineage>
        <taxon>Eukaryota</taxon>
        <taxon>Fungi</taxon>
        <taxon>Dikarya</taxon>
        <taxon>Basidiomycota</taxon>
        <taxon>Agaricomycotina</taxon>
        <taxon>Agaricomycetes</taxon>
        <taxon>Agaricomycetidae</taxon>
        <taxon>Agaricales</taxon>
        <taxon>Marasmiineae</taxon>
        <taxon>Physalacriaceae</taxon>
        <taxon>Armillaria</taxon>
    </lineage>
</organism>
<name>A0AA39Q2P1_9AGAR</name>
<dbReference type="AlphaFoldDB" id="A0AA39Q2P1"/>
<reference evidence="1" key="1">
    <citation type="submission" date="2023-06" db="EMBL/GenBank/DDBJ databases">
        <authorList>
            <consortium name="Lawrence Berkeley National Laboratory"/>
            <person name="Ahrendt S."/>
            <person name="Sahu N."/>
            <person name="Indic B."/>
            <person name="Wong-Bajracharya J."/>
            <person name="Merenyi Z."/>
            <person name="Ke H.-M."/>
            <person name="Monk M."/>
            <person name="Kocsube S."/>
            <person name="Drula E."/>
            <person name="Lipzen A."/>
            <person name="Balint B."/>
            <person name="Henrissat B."/>
            <person name="Andreopoulos B."/>
            <person name="Martin F.M."/>
            <person name="Harder C.B."/>
            <person name="Rigling D."/>
            <person name="Ford K.L."/>
            <person name="Foster G.D."/>
            <person name="Pangilinan J."/>
            <person name="Papanicolaou A."/>
            <person name="Barry K."/>
            <person name="LaButti K."/>
            <person name="Viragh M."/>
            <person name="Koriabine M."/>
            <person name="Yan M."/>
            <person name="Riley R."/>
            <person name="Champramary S."/>
            <person name="Plett K.L."/>
            <person name="Tsai I.J."/>
            <person name="Slot J."/>
            <person name="Sipos G."/>
            <person name="Plett J."/>
            <person name="Nagy L.G."/>
            <person name="Grigoriev I.V."/>
        </authorList>
    </citation>
    <scope>NUCLEOTIDE SEQUENCE</scope>
    <source>
        <strain evidence="1">HWK02</strain>
    </source>
</reference>
<dbReference type="Proteomes" id="UP001175228">
    <property type="component" value="Unassembled WGS sequence"/>
</dbReference>